<gene>
    <name evidence="1" type="ORF">AXFE_04170</name>
</gene>
<evidence type="ECO:0000313" key="2">
    <source>
        <dbReference type="Proteomes" id="UP000032360"/>
    </source>
</evidence>
<proteinExistence type="predicted"/>
<dbReference type="EMBL" id="JXYS01000009">
    <property type="protein sequence ID" value="KJF18685.1"/>
    <property type="molecule type" value="Genomic_DNA"/>
</dbReference>
<organism evidence="1 2">
    <name type="scientific">Acidithrix ferrooxidans</name>
    <dbReference type="NCBI Taxonomy" id="1280514"/>
    <lineage>
        <taxon>Bacteria</taxon>
        <taxon>Bacillati</taxon>
        <taxon>Actinomycetota</taxon>
        <taxon>Acidimicrobiia</taxon>
        <taxon>Acidimicrobiales</taxon>
        <taxon>Acidimicrobiaceae</taxon>
        <taxon>Acidithrix</taxon>
    </lineage>
</organism>
<name>A0A0D8HKZ4_9ACTN</name>
<reference evidence="1 2" key="1">
    <citation type="submission" date="2015-01" db="EMBL/GenBank/DDBJ databases">
        <title>Draft genome of the acidophilic iron oxidizer Acidithrix ferrooxidans strain Py-F3.</title>
        <authorList>
            <person name="Poehlein A."/>
            <person name="Eisen S."/>
            <person name="Schloemann M."/>
            <person name="Johnson B.D."/>
            <person name="Daniel R."/>
            <person name="Muehling M."/>
        </authorList>
    </citation>
    <scope>NUCLEOTIDE SEQUENCE [LARGE SCALE GENOMIC DNA]</scope>
    <source>
        <strain evidence="1 2">Py-F3</strain>
    </source>
</reference>
<evidence type="ECO:0000313" key="1">
    <source>
        <dbReference type="EMBL" id="KJF18685.1"/>
    </source>
</evidence>
<sequence>MRRPSGSAALVLVGAGTPLRVEPMLFDAML</sequence>
<accession>A0A0D8HKZ4</accession>
<dbReference type="Proteomes" id="UP000032360">
    <property type="component" value="Unassembled WGS sequence"/>
</dbReference>
<comment type="caution">
    <text evidence="1">The sequence shown here is derived from an EMBL/GenBank/DDBJ whole genome shotgun (WGS) entry which is preliminary data.</text>
</comment>
<dbReference type="AlphaFoldDB" id="A0A0D8HKZ4"/>
<protein>
    <submittedName>
        <fullName evidence="1">Uncharacterized protein</fullName>
    </submittedName>
</protein>
<keyword evidence="2" id="KW-1185">Reference proteome</keyword>